<feature type="binding site" description="in other chain" evidence="10">
    <location>
        <begin position="214"/>
        <end position="216"/>
    </location>
    <ligand>
        <name>ATP</name>
        <dbReference type="ChEBI" id="CHEBI:30616"/>
        <note>ligand shared between two neighboring subunits</note>
    </ligand>
</feature>
<dbReference type="InterPro" id="IPR022631">
    <property type="entry name" value="ADOMET_SYNTHASE_CS"/>
</dbReference>
<dbReference type="EMBL" id="CAJNAP010000012">
    <property type="protein sequence ID" value="CAE6503756.1"/>
    <property type="molecule type" value="Genomic_DNA"/>
</dbReference>
<dbReference type="CDD" id="cd18079">
    <property type="entry name" value="S-AdoMet_synt"/>
    <property type="match status" value="1"/>
</dbReference>
<sequence>MTVQLDQQRKSILRLFFIYLVTHATLLILLFNLIQFVILSSFKNIKKNMSEYLFTSESVSEGHPDKVADQISDAVLDAILSQDANARVACETMCSTGLIVLSGEITTHASVDYNVIARETVKKIGYTSSDIGFDSNTCAVLTAFNKQSPDIAQGVNRSKEEEMDQGAGDQGLMFGFACNETPQLMPMPIYYAHRLVEKQSELRKNGRLPWLRPDAKSQVSVRYIDGKPQYIDTVVISTQHDPEITHAELTEAVIEEIIKPVLPQEMISDHIKYLINPTGRFVVGGPMGDCGLTGRKIIVDTYGGAAHHGGGAFSGKDPSKVDRSATYAGRYVAKNIVAAGLASKCEVQVAYAIGVARPVSLMVETFGTGKIPEEKLIELIEHHFDLRPKAIIHTLDLLRPIYAKTAAYGHFGREDADFTWEKTDKAALLRAEAGI</sequence>
<organism evidence="17 18">
    <name type="scientific">Nitrosomonas nitrosa</name>
    <dbReference type="NCBI Taxonomy" id="52442"/>
    <lineage>
        <taxon>Bacteria</taxon>
        <taxon>Pseudomonadati</taxon>
        <taxon>Pseudomonadota</taxon>
        <taxon>Betaproteobacteria</taxon>
        <taxon>Nitrosomonadales</taxon>
        <taxon>Nitrosomonadaceae</taxon>
        <taxon>Nitrosomonas</taxon>
    </lineage>
</organism>
<feature type="binding site" evidence="10">
    <location>
        <position position="289"/>
    </location>
    <ligand>
        <name>ATP</name>
        <dbReference type="ChEBI" id="CHEBI:30616"/>
        <note>ligand shared between two neighboring subunits</note>
    </ligand>
</feature>
<feature type="binding site" evidence="10">
    <location>
        <position position="65"/>
    </location>
    <ligand>
        <name>Mg(2+)</name>
        <dbReference type="ChEBI" id="CHEBI:18420"/>
    </ligand>
</feature>
<feature type="binding site" evidence="10">
    <location>
        <position position="289"/>
    </location>
    <ligand>
        <name>L-methionine</name>
        <dbReference type="ChEBI" id="CHEBI:57844"/>
        <note>ligand shared between two neighboring subunits</note>
    </ligand>
</feature>
<comment type="similarity">
    <text evidence="2 10 12">Belongs to the AdoMet synthase family.</text>
</comment>
<comment type="catalytic activity">
    <reaction evidence="10">
        <text>L-methionine + ATP + H2O = S-adenosyl-L-methionine + phosphate + diphosphate</text>
        <dbReference type="Rhea" id="RHEA:21080"/>
        <dbReference type="ChEBI" id="CHEBI:15377"/>
        <dbReference type="ChEBI" id="CHEBI:30616"/>
        <dbReference type="ChEBI" id="CHEBI:33019"/>
        <dbReference type="ChEBI" id="CHEBI:43474"/>
        <dbReference type="ChEBI" id="CHEBI:57844"/>
        <dbReference type="ChEBI" id="CHEBI:59789"/>
        <dbReference type="EC" id="2.5.1.6"/>
    </reaction>
</comment>
<dbReference type="Pfam" id="PF00438">
    <property type="entry name" value="S-AdoMet_synt_N"/>
    <property type="match status" value="1"/>
</dbReference>
<dbReference type="AlphaFoldDB" id="A0A8H8Z085"/>
<keyword evidence="10" id="KW-0963">Cytoplasm</keyword>
<reference evidence="17" key="1">
    <citation type="submission" date="2021-02" db="EMBL/GenBank/DDBJ databases">
        <authorList>
            <person name="Han P."/>
        </authorList>
    </citation>
    <scope>NUCLEOTIDE SEQUENCE</scope>
    <source>
        <strain evidence="17">Nitrosomonas nitrosa 18-3D</strain>
    </source>
</reference>
<feature type="domain" description="S-adenosylmethionine synthetase central" evidence="15">
    <location>
        <begin position="164"/>
        <end position="281"/>
    </location>
</feature>
<dbReference type="PIRSF" id="PIRSF000497">
    <property type="entry name" value="MAT"/>
    <property type="match status" value="1"/>
</dbReference>
<evidence type="ECO:0000313" key="17">
    <source>
        <dbReference type="EMBL" id="CAE6503756.1"/>
    </source>
</evidence>
<evidence type="ECO:0000256" key="1">
    <source>
        <dbReference type="ARBA" id="ARBA00005224"/>
    </source>
</evidence>
<comment type="subcellular location">
    <subcellularLocation>
        <location evidence="10 11">Cytoplasm</location>
    </subcellularLocation>
</comment>
<feature type="binding site" description="in other chain" evidence="10">
    <location>
        <position position="147"/>
    </location>
    <ligand>
        <name>L-methionine</name>
        <dbReference type="ChEBI" id="CHEBI:57844"/>
        <note>ligand shared between two neighboring subunits</note>
    </ligand>
</feature>
<feature type="transmembrane region" description="Helical" evidence="13">
    <location>
        <begin position="12"/>
        <end position="38"/>
    </location>
</feature>
<keyword evidence="6 10" id="KW-0547">Nucleotide-binding</keyword>
<feature type="binding site" evidence="10">
    <location>
        <position position="91"/>
    </location>
    <ligand>
        <name>K(+)</name>
        <dbReference type="ChEBI" id="CHEBI:29103"/>
    </ligand>
</feature>
<evidence type="ECO:0000256" key="9">
    <source>
        <dbReference type="ARBA" id="ARBA00022958"/>
    </source>
</evidence>
<comment type="caution">
    <text evidence="17">The sequence shown here is derived from an EMBL/GenBank/DDBJ whole genome shotgun (WGS) entry which is preliminary data.</text>
</comment>
<keyword evidence="7 10" id="KW-0067">ATP-binding</keyword>
<comment type="function">
    <text evidence="10">Catalyzes the formation of S-adenosylmethionine (AdoMet) from methionine and ATP. The overall synthetic reaction is composed of two sequential steps, AdoMet formation and the subsequent tripolyphosphate hydrolysis which occurs prior to release of AdoMet from the enzyme.</text>
</comment>
<gene>
    <name evidence="10 17" type="primary">metK</name>
    <name evidence="17" type="ORF">NMYAN_20394</name>
</gene>
<keyword evidence="5 10" id="KW-0479">Metal-binding</keyword>
<evidence type="ECO:0000256" key="6">
    <source>
        <dbReference type="ARBA" id="ARBA00022741"/>
    </source>
</evidence>
<keyword evidence="13" id="KW-0812">Transmembrane</keyword>
<evidence type="ECO:0000256" key="7">
    <source>
        <dbReference type="ARBA" id="ARBA00022840"/>
    </source>
</evidence>
<keyword evidence="8 10" id="KW-0460">Magnesium</keyword>
<evidence type="ECO:0000256" key="10">
    <source>
        <dbReference type="HAMAP-Rule" id="MF_00086"/>
    </source>
</evidence>
<evidence type="ECO:0000256" key="11">
    <source>
        <dbReference type="RuleBase" id="RU000542"/>
    </source>
</evidence>
<dbReference type="FunFam" id="3.30.300.10:FF:000004">
    <property type="entry name" value="S-adenosylmethionine synthase"/>
    <property type="match status" value="1"/>
</dbReference>
<evidence type="ECO:0000256" key="8">
    <source>
        <dbReference type="ARBA" id="ARBA00022842"/>
    </source>
</evidence>
<dbReference type="GO" id="GO:0005524">
    <property type="term" value="F:ATP binding"/>
    <property type="evidence" value="ECO:0007669"/>
    <property type="project" value="UniProtKB-UniRule"/>
</dbReference>
<feature type="binding site" evidence="10">
    <location>
        <position position="312"/>
    </location>
    <ligand>
        <name>ATP</name>
        <dbReference type="ChEBI" id="CHEBI:30616"/>
        <note>ligand shared between two neighboring subunits</note>
    </ligand>
</feature>
<keyword evidence="3 10" id="KW-0554">One-carbon metabolism</keyword>
<dbReference type="PANTHER" id="PTHR11964">
    <property type="entry name" value="S-ADENOSYLMETHIONINE SYNTHETASE"/>
    <property type="match status" value="1"/>
</dbReference>
<evidence type="ECO:0000259" key="15">
    <source>
        <dbReference type="Pfam" id="PF02772"/>
    </source>
</evidence>
<evidence type="ECO:0000256" key="5">
    <source>
        <dbReference type="ARBA" id="ARBA00022723"/>
    </source>
</evidence>
<proteinExistence type="inferred from homology"/>
<comment type="subunit">
    <text evidence="10">Homotetramer; dimer of dimers.</text>
</comment>
<dbReference type="Pfam" id="PF02772">
    <property type="entry name" value="S-AdoMet_synt_M"/>
    <property type="match status" value="1"/>
</dbReference>
<feature type="binding site" description="in other chain" evidence="10">
    <location>
        <begin position="280"/>
        <end position="281"/>
    </location>
    <ligand>
        <name>ATP</name>
        <dbReference type="ChEBI" id="CHEBI:30616"/>
        <note>ligand shared between two neighboring subunits</note>
    </ligand>
</feature>
<evidence type="ECO:0000313" key="18">
    <source>
        <dbReference type="Proteomes" id="UP000601736"/>
    </source>
</evidence>
<keyword evidence="4 10" id="KW-0808">Transferase</keyword>
<feature type="domain" description="S-adenosylmethionine synthetase N-terminal" evidence="14">
    <location>
        <begin position="52"/>
        <end position="149"/>
    </location>
</feature>
<evidence type="ECO:0000259" key="16">
    <source>
        <dbReference type="Pfam" id="PF02773"/>
    </source>
</evidence>
<evidence type="ECO:0000256" key="13">
    <source>
        <dbReference type="SAM" id="Phobius"/>
    </source>
</evidence>
<dbReference type="Pfam" id="PF02773">
    <property type="entry name" value="S-AdoMet_synt_C"/>
    <property type="match status" value="1"/>
</dbReference>
<dbReference type="InterPro" id="IPR022630">
    <property type="entry name" value="S-AdoMet_synt_C"/>
</dbReference>
<dbReference type="HAMAP" id="MF_00086">
    <property type="entry name" value="S_AdoMet_synth1"/>
    <property type="match status" value="1"/>
</dbReference>
<protein>
    <recommendedName>
        <fullName evidence="10">S-adenosylmethionine synthase</fullName>
        <shortName evidence="10">AdoMet synthase</shortName>
        <ecNumber evidence="10">2.5.1.6</ecNumber>
    </recommendedName>
    <alternativeName>
        <fullName evidence="10">MAT</fullName>
    </alternativeName>
    <alternativeName>
        <fullName evidence="10">Methionine adenosyltransferase</fullName>
    </alternativeName>
</protein>
<feature type="binding site" evidence="10">
    <location>
        <position position="316"/>
    </location>
    <ligand>
        <name>ATP</name>
        <dbReference type="ChEBI" id="CHEBI:30616"/>
        <note>ligand shared between two neighboring subunits</note>
    </ligand>
</feature>
<feature type="binding site" description="in other chain" evidence="10">
    <location>
        <position position="320"/>
    </location>
    <ligand>
        <name>L-methionine</name>
        <dbReference type="ChEBI" id="CHEBI:57844"/>
        <note>ligand shared between two neighboring subunits</note>
    </ligand>
</feature>
<feature type="region of interest" description="Flexible loop" evidence="10">
    <location>
        <begin position="147"/>
        <end position="157"/>
    </location>
</feature>
<keyword evidence="13" id="KW-1133">Transmembrane helix</keyword>
<dbReference type="InterPro" id="IPR022636">
    <property type="entry name" value="S-AdoMet_synthetase_sfam"/>
</dbReference>
<keyword evidence="9 10" id="KW-0630">Potassium</keyword>
<dbReference type="GO" id="GO:0000287">
    <property type="term" value="F:magnesium ion binding"/>
    <property type="evidence" value="ECO:0007669"/>
    <property type="project" value="UniProtKB-UniRule"/>
</dbReference>
<feature type="domain" description="S-adenosylmethionine synthetase C-terminal" evidence="16">
    <location>
        <begin position="283"/>
        <end position="422"/>
    </location>
</feature>
<dbReference type="InterPro" id="IPR002133">
    <property type="entry name" value="S-AdoMet_synthetase"/>
</dbReference>
<evidence type="ECO:0000256" key="3">
    <source>
        <dbReference type="ARBA" id="ARBA00022563"/>
    </source>
</evidence>
<evidence type="ECO:0000256" key="12">
    <source>
        <dbReference type="RuleBase" id="RU004462"/>
    </source>
</evidence>
<dbReference type="InterPro" id="IPR022629">
    <property type="entry name" value="S-AdoMet_synt_central"/>
</dbReference>
<dbReference type="GO" id="GO:0004478">
    <property type="term" value="F:methionine adenosyltransferase activity"/>
    <property type="evidence" value="ECO:0007669"/>
    <property type="project" value="UniProtKB-UniRule"/>
</dbReference>
<comment type="pathway">
    <text evidence="1 10">Amino-acid biosynthesis; S-adenosyl-L-methionine biosynthesis; S-adenosyl-L-methionine from L-methionine: step 1/1.</text>
</comment>
<dbReference type="NCBIfam" id="TIGR01034">
    <property type="entry name" value="metK"/>
    <property type="match status" value="1"/>
</dbReference>
<comment type="cofactor">
    <cofactor evidence="10">
        <name>Mg(2+)</name>
        <dbReference type="ChEBI" id="CHEBI:18420"/>
    </cofactor>
    <text evidence="10">Binds 2 divalent ions per subunit.</text>
</comment>
<dbReference type="FunFam" id="3.30.300.10:FF:000003">
    <property type="entry name" value="S-adenosylmethionine synthase"/>
    <property type="match status" value="1"/>
</dbReference>
<evidence type="ECO:0000256" key="2">
    <source>
        <dbReference type="ARBA" id="ARBA00009685"/>
    </source>
</evidence>
<feature type="binding site" description="in other chain" evidence="10">
    <location>
        <begin position="295"/>
        <end position="296"/>
    </location>
    <ligand>
        <name>ATP</name>
        <dbReference type="ChEBI" id="CHEBI:30616"/>
        <note>ligand shared between two neighboring subunits</note>
    </ligand>
</feature>
<comment type="cofactor">
    <cofactor evidence="10">
        <name>K(+)</name>
        <dbReference type="ChEBI" id="CHEBI:29103"/>
    </cofactor>
    <text evidence="10">Binds 1 potassium ion per subunit.</text>
</comment>
<dbReference type="Proteomes" id="UP000601736">
    <property type="component" value="Unassembled WGS sequence"/>
</dbReference>
<evidence type="ECO:0000259" key="14">
    <source>
        <dbReference type="Pfam" id="PF00438"/>
    </source>
</evidence>
<keyword evidence="13" id="KW-0472">Membrane</keyword>
<accession>A0A8H8Z085</accession>
<dbReference type="UniPathway" id="UPA00315">
    <property type="reaction ID" value="UER00080"/>
</dbReference>
<dbReference type="GO" id="GO:0005737">
    <property type="term" value="C:cytoplasm"/>
    <property type="evidence" value="ECO:0007669"/>
    <property type="project" value="UniProtKB-SubCell"/>
</dbReference>
<dbReference type="InterPro" id="IPR022628">
    <property type="entry name" value="S-AdoMet_synt_N"/>
</dbReference>
<dbReference type="SUPFAM" id="SSF55973">
    <property type="entry name" value="S-adenosylmethionine synthetase"/>
    <property type="match status" value="3"/>
</dbReference>
<dbReference type="GO" id="GO:0006556">
    <property type="term" value="P:S-adenosylmethionine biosynthetic process"/>
    <property type="evidence" value="ECO:0007669"/>
    <property type="project" value="UniProtKB-UniRule"/>
</dbReference>
<feature type="binding site" description="in other chain" evidence="10">
    <location>
        <position position="63"/>
    </location>
    <ligand>
        <name>ATP</name>
        <dbReference type="ChEBI" id="CHEBI:30616"/>
        <note>ligand shared between two neighboring subunits</note>
    </ligand>
</feature>
<evidence type="ECO:0000256" key="4">
    <source>
        <dbReference type="ARBA" id="ARBA00022679"/>
    </source>
</evidence>
<dbReference type="GO" id="GO:0006730">
    <property type="term" value="P:one-carbon metabolic process"/>
    <property type="evidence" value="ECO:0007669"/>
    <property type="project" value="UniProtKB-KW"/>
</dbReference>
<feature type="binding site" description="in other chain" evidence="10">
    <location>
        <position position="104"/>
    </location>
    <ligand>
        <name>L-methionine</name>
        <dbReference type="ChEBI" id="CHEBI:57844"/>
        <note>ligand shared between two neighboring subunits</note>
    </ligand>
</feature>
<name>A0A8H8Z085_9PROT</name>
<dbReference type="Gene3D" id="3.30.300.10">
    <property type="match status" value="3"/>
</dbReference>
<dbReference type="EC" id="2.5.1.6" evidence="10"/>
<dbReference type="PROSITE" id="PS00376">
    <property type="entry name" value="ADOMET_SYNTHASE_1"/>
    <property type="match status" value="1"/>
</dbReference>
<dbReference type="PROSITE" id="PS00377">
    <property type="entry name" value="ADOMET_SYNTHASE_2"/>
    <property type="match status" value="1"/>
</dbReference>